<evidence type="ECO:0000313" key="9">
    <source>
        <dbReference type="Proteomes" id="UP000594261"/>
    </source>
</evidence>
<keyword evidence="1" id="KW-0677">Repeat</keyword>
<evidence type="ECO:0000259" key="5">
    <source>
        <dbReference type="Pfam" id="PF00931"/>
    </source>
</evidence>
<proteinExistence type="predicted"/>
<dbReference type="Pfam" id="PF18052">
    <property type="entry name" value="Rx_N"/>
    <property type="match status" value="1"/>
</dbReference>
<dbReference type="GO" id="GO:0043531">
    <property type="term" value="F:ADP binding"/>
    <property type="evidence" value="ECO:0007669"/>
    <property type="project" value="InterPro"/>
</dbReference>
<dbReference type="InterPro" id="IPR032675">
    <property type="entry name" value="LRR_dom_sf"/>
</dbReference>
<dbReference type="OMA" id="SNIMFAE"/>
<dbReference type="GO" id="GO:0006952">
    <property type="term" value="P:defense response"/>
    <property type="evidence" value="ECO:0007669"/>
    <property type="project" value="UniProtKB-KW"/>
</dbReference>
<dbReference type="InterPro" id="IPR042197">
    <property type="entry name" value="Apaf_helical"/>
</dbReference>
<dbReference type="SUPFAM" id="SSF52540">
    <property type="entry name" value="P-loop containing nucleoside triphosphate hydrolases"/>
    <property type="match status" value="1"/>
</dbReference>
<evidence type="ECO:0000259" key="7">
    <source>
        <dbReference type="Pfam" id="PF23598"/>
    </source>
</evidence>
<keyword evidence="4" id="KW-0067">ATP-binding</keyword>
<dbReference type="FunFam" id="3.40.50.300:FF:001091">
    <property type="entry name" value="Probable disease resistance protein At1g61300"/>
    <property type="match status" value="1"/>
</dbReference>
<dbReference type="PANTHER" id="PTHR36766:SF63">
    <property type="entry name" value="NB-ARC DOMAIN-CONTAINING PROTEIN"/>
    <property type="match status" value="1"/>
</dbReference>
<dbReference type="Gene3D" id="3.40.50.300">
    <property type="entry name" value="P-loop containing nucleotide triphosphate hydrolases"/>
    <property type="match status" value="1"/>
</dbReference>
<dbReference type="InterPro" id="IPR055414">
    <property type="entry name" value="LRR_R13L4/SHOC2-like"/>
</dbReference>
<name>A0A7N2M8A7_QUELO</name>
<accession>A0A7N2M8A7</accession>
<sequence>MSEYSVFCLINRLVPLLTKEAKLLGGIHGEVADIKDELESIQSFLRDADARATAEEDMSEGVKTWVKHVREVAFHIDVAIDQYLLHVAVHDPHRRGLNGFLQKTTHFLKSLKVRHKIASEDSLYLEDTDVVGIESSRNELIGRLVEGQPHRIVISVVGMGGLGKTTLAKKIYDHQMVRGHFECYAWISVSKSYNIQDLLRSIIKQFHEARMELPMPEIDTMDEQSVVSKLRDYLWLKTHVVIFDDVWKIDFWEGIKHALPDDNNKGGRIMITTRNREVASFCKKSSHVDVFELQPLTPDEAWELFCKRAFQFEFGGHCPPILEKFMSQDIVEKCKGLPLAIVAIGGLLSAKDKTVFEWKNLHDSVGFELGRNPYLTGVDKILSLSHEDLPCHLKSCLLYLDALLDCIPEDVGSLFHLRYLSLRNTKVKILPKSIGKLQNLETLDLKQSLVSDIPIEINNLRKLRYFVAFNLDFEKETSLTLGKGVKIQKGVGCLKNLQKLYYVELNHGGVDLTKELGKLRQLRKLGVKNLSKETMTALCASIENMNHLQSLDVTLISKDEIVDLKFISSPPQFLQNLHIKGRLEKLPEWISELQHLVKLKILWSRLNDDPLKVLQNLQNLRELMISRQAYNGEHLHFKPEGFPKLKWLWIRHLNALHTLLIDEGTLPVLEFFSIGYCPELKEVPSGIQHLKNLKELGFWGMPKEFEESLDPEQGLHYWIVEHVPVIFLFRKLRTRYYGHDKHNLRSKHFARSRGQRQIFNQNEFRC</sequence>
<reference evidence="8 9" key="1">
    <citation type="journal article" date="2016" name="G3 (Bethesda)">
        <title>First Draft Assembly and Annotation of the Genome of a California Endemic Oak Quercus lobata Nee (Fagaceae).</title>
        <authorList>
            <person name="Sork V.L."/>
            <person name="Fitz-Gibbon S.T."/>
            <person name="Puiu D."/>
            <person name="Crepeau M."/>
            <person name="Gugger P.F."/>
            <person name="Sherman R."/>
            <person name="Stevens K."/>
            <person name="Langley C.H."/>
            <person name="Pellegrini M."/>
            <person name="Salzberg S.L."/>
        </authorList>
    </citation>
    <scope>NUCLEOTIDE SEQUENCE [LARGE SCALE GENOMIC DNA]</scope>
    <source>
        <strain evidence="8 9">cv. SW786</strain>
    </source>
</reference>
<feature type="domain" description="Disease resistance R13L4/SHOC-2-like LRR" evidence="7">
    <location>
        <begin position="406"/>
        <end position="697"/>
    </location>
</feature>
<keyword evidence="2" id="KW-0547">Nucleotide-binding</keyword>
<evidence type="ECO:0000256" key="4">
    <source>
        <dbReference type="ARBA" id="ARBA00022840"/>
    </source>
</evidence>
<keyword evidence="3" id="KW-0611">Plant defense</keyword>
<dbReference type="GO" id="GO:0051707">
    <property type="term" value="P:response to other organism"/>
    <property type="evidence" value="ECO:0007669"/>
    <property type="project" value="UniProtKB-ARBA"/>
</dbReference>
<dbReference type="GO" id="GO:0005524">
    <property type="term" value="F:ATP binding"/>
    <property type="evidence" value="ECO:0007669"/>
    <property type="project" value="UniProtKB-KW"/>
</dbReference>
<dbReference type="Gene3D" id="3.80.10.10">
    <property type="entry name" value="Ribonuclease Inhibitor"/>
    <property type="match status" value="2"/>
</dbReference>
<dbReference type="InterPro" id="IPR002182">
    <property type="entry name" value="NB-ARC"/>
</dbReference>
<dbReference type="EnsemblPlants" id="QL08p002466:mrna">
    <property type="protein sequence ID" value="QL08p002466:mrna"/>
    <property type="gene ID" value="QL08p002466"/>
</dbReference>
<dbReference type="Proteomes" id="UP000594261">
    <property type="component" value="Chromosome 8"/>
</dbReference>
<dbReference type="Gene3D" id="1.20.5.4130">
    <property type="match status" value="1"/>
</dbReference>
<dbReference type="PANTHER" id="PTHR36766">
    <property type="entry name" value="PLANT BROAD-SPECTRUM MILDEW RESISTANCE PROTEIN RPW8"/>
    <property type="match status" value="1"/>
</dbReference>
<evidence type="ECO:0000256" key="2">
    <source>
        <dbReference type="ARBA" id="ARBA00022741"/>
    </source>
</evidence>
<dbReference type="Pfam" id="PF00931">
    <property type="entry name" value="NB-ARC"/>
    <property type="match status" value="1"/>
</dbReference>
<keyword evidence="9" id="KW-1185">Reference proteome</keyword>
<dbReference type="Gramene" id="QL08p002466:mrna">
    <property type="protein sequence ID" value="QL08p002466:mrna"/>
    <property type="gene ID" value="QL08p002466"/>
</dbReference>
<evidence type="ECO:0000256" key="3">
    <source>
        <dbReference type="ARBA" id="ARBA00022821"/>
    </source>
</evidence>
<evidence type="ECO:0000256" key="1">
    <source>
        <dbReference type="ARBA" id="ARBA00022737"/>
    </source>
</evidence>
<protein>
    <submittedName>
        <fullName evidence="8">Uncharacterized protein</fullName>
    </submittedName>
</protein>
<dbReference type="Gene3D" id="1.10.8.430">
    <property type="entry name" value="Helical domain of apoptotic protease-activating factors"/>
    <property type="match status" value="1"/>
</dbReference>
<feature type="domain" description="NB-ARC" evidence="5">
    <location>
        <begin position="134"/>
        <end position="311"/>
    </location>
</feature>
<dbReference type="AlphaFoldDB" id="A0A7N2M8A7"/>
<dbReference type="InterPro" id="IPR027417">
    <property type="entry name" value="P-loop_NTPase"/>
</dbReference>
<dbReference type="InterPro" id="IPR038005">
    <property type="entry name" value="RX-like_CC"/>
</dbReference>
<dbReference type="InParanoid" id="A0A7N2M8A7"/>
<dbReference type="InterPro" id="IPR041118">
    <property type="entry name" value="Rx_N"/>
</dbReference>
<organism evidence="8 9">
    <name type="scientific">Quercus lobata</name>
    <name type="common">Valley oak</name>
    <dbReference type="NCBI Taxonomy" id="97700"/>
    <lineage>
        <taxon>Eukaryota</taxon>
        <taxon>Viridiplantae</taxon>
        <taxon>Streptophyta</taxon>
        <taxon>Embryophyta</taxon>
        <taxon>Tracheophyta</taxon>
        <taxon>Spermatophyta</taxon>
        <taxon>Magnoliopsida</taxon>
        <taxon>eudicotyledons</taxon>
        <taxon>Gunneridae</taxon>
        <taxon>Pentapetalae</taxon>
        <taxon>rosids</taxon>
        <taxon>fabids</taxon>
        <taxon>Fagales</taxon>
        <taxon>Fagaceae</taxon>
        <taxon>Quercus</taxon>
    </lineage>
</organism>
<dbReference type="CDD" id="cd14798">
    <property type="entry name" value="RX-CC_like"/>
    <property type="match status" value="1"/>
</dbReference>
<dbReference type="Pfam" id="PF23598">
    <property type="entry name" value="LRR_14"/>
    <property type="match status" value="1"/>
</dbReference>
<dbReference type="EMBL" id="LRBV02000008">
    <property type="status" value="NOT_ANNOTATED_CDS"/>
    <property type="molecule type" value="Genomic_DNA"/>
</dbReference>
<dbReference type="PRINTS" id="PR00364">
    <property type="entry name" value="DISEASERSIST"/>
</dbReference>
<evidence type="ECO:0000259" key="6">
    <source>
        <dbReference type="Pfam" id="PF18052"/>
    </source>
</evidence>
<dbReference type="SUPFAM" id="SSF52058">
    <property type="entry name" value="L domain-like"/>
    <property type="match status" value="1"/>
</dbReference>
<feature type="domain" description="Disease resistance N-terminal" evidence="6">
    <location>
        <begin position="8"/>
        <end position="92"/>
    </location>
</feature>
<evidence type="ECO:0000313" key="8">
    <source>
        <dbReference type="EnsemblPlants" id="QL08p002466:mrna"/>
    </source>
</evidence>
<reference evidence="8" key="2">
    <citation type="submission" date="2021-01" db="UniProtKB">
        <authorList>
            <consortium name="EnsemblPlants"/>
        </authorList>
    </citation>
    <scope>IDENTIFICATION</scope>
</reference>